<reference evidence="2 3" key="1">
    <citation type="submission" date="2015-06" db="EMBL/GenBank/DDBJ databases">
        <title>Comparative genomics of Burkholderia leaf nodule symbionts.</title>
        <authorList>
            <person name="Carlier A."/>
            <person name="Eberl L."/>
            <person name="Pinto-Carbo M."/>
        </authorList>
    </citation>
    <scope>NUCLEOTIDE SEQUENCE [LARGE SCALE GENOMIC DNA]</scope>
    <source>
        <strain evidence="2 3">UZHbot3</strain>
    </source>
</reference>
<evidence type="ECO:0000313" key="3">
    <source>
        <dbReference type="Proteomes" id="UP000242951"/>
    </source>
</evidence>
<sequence>MQHWIVKQILDIRSRLRQESSNQAFSGAWNSVHWQRPGSLERSNGIGLCPLEKYCRRRPFVFGVGYPALASVRSFQEHRVAPAARQRTVINEAGWLWRLLFLNNNFHAVHHDLPGMPWFSLGDVYAARRIGYRASNGGFVVRGYGGLRHHAFACAVSPVHSSSIRRIAASLPLPTFWRRSATTMA</sequence>
<comment type="caution">
    <text evidence="2">The sequence shown here is derived from an EMBL/GenBank/DDBJ whole genome shotgun (WGS) entry which is preliminary data.</text>
</comment>
<feature type="domain" description="Fatty acid desaturase" evidence="1">
    <location>
        <begin position="73"/>
        <end position="128"/>
    </location>
</feature>
<organism evidence="2 3">
    <name type="scientific">Candidatus Burkholderia pumila</name>
    <dbReference type="NCBI Taxonomy" id="1090375"/>
    <lineage>
        <taxon>Bacteria</taxon>
        <taxon>Pseudomonadati</taxon>
        <taxon>Pseudomonadota</taxon>
        <taxon>Betaproteobacteria</taxon>
        <taxon>Burkholderiales</taxon>
        <taxon>Burkholderiaceae</taxon>
        <taxon>Burkholderia</taxon>
    </lineage>
</organism>
<evidence type="ECO:0000259" key="1">
    <source>
        <dbReference type="Pfam" id="PF00487"/>
    </source>
</evidence>
<dbReference type="Proteomes" id="UP000242951">
    <property type="component" value="Unassembled WGS sequence"/>
</dbReference>
<accession>A0ABR5HKL4</accession>
<dbReference type="EMBL" id="LELG01000218">
    <property type="protein sequence ID" value="KMQ79947.1"/>
    <property type="molecule type" value="Genomic_DNA"/>
</dbReference>
<dbReference type="Pfam" id="PF00487">
    <property type="entry name" value="FA_desaturase"/>
    <property type="match status" value="1"/>
</dbReference>
<proteinExistence type="predicted"/>
<evidence type="ECO:0000313" key="2">
    <source>
        <dbReference type="EMBL" id="KMQ79947.1"/>
    </source>
</evidence>
<keyword evidence="3" id="KW-1185">Reference proteome</keyword>
<gene>
    <name evidence="2" type="ORF">BPMI_03664c</name>
</gene>
<name>A0ABR5HKL4_9BURK</name>
<protein>
    <submittedName>
        <fullName evidence="2">Fatty acid desaturase</fullName>
    </submittedName>
</protein>
<dbReference type="InterPro" id="IPR005804">
    <property type="entry name" value="FA_desaturase_dom"/>
</dbReference>